<evidence type="ECO:0000256" key="2">
    <source>
        <dbReference type="ARBA" id="ARBA00023015"/>
    </source>
</evidence>
<feature type="domain" description="HTH luxR-type" evidence="6">
    <location>
        <begin position="162"/>
        <end position="227"/>
    </location>
</feature>
<dbReference type="InterPro" id="IPR036388">
    <property type="entry name" value="WH-like_DNA-bd_sf"/>
</dbReference>
<reference evidence="8 9" key="1">
    <citation type="submission" date="2024-09" db="EMBL/GenBank/DDBJ databases">
        <authorList>
            <person name="Sun Q."/>
            <person name="Mori K."/>
        </authorList>
    </citation>
    <scope>NUCLEOTIDE SEQUENCE [LARGE SCALE GENOMIC DNA]</scope>
    <source>
        <strain evidence="8 9">NCAIM B.02604</strain>
    </source>
</reference>
<dbReference type="CDD" id="cd06170">
    <property type="entry name" value="LuxR_C_like"/>
    <property type="match status" value="1"/>
</dbReference>
<dbReference type="PANTHER" id="PTHR43214:SF24">
    <property type="entry name" value="TRANSCRIPTIONAL REGULATORY PROTEIN NARL-RELATED"/>
    <property type="match status" value="1"/>
</dbReference>
<keyword evidence="9" id="KW-1185">Reference proteome</keyword>
<dbReference type="InterPro" id="IPR058245">
    <property type="entry name" value="NreC/VraR/RcsB-like_REC"/>
</dbReference>
<dbReference type="PANTHER" id="PTHR43214">
    <property type="entry name" value="TWO-COMPONENT RESPONSE REGULATOR"/>
    <property type="match status" value="1"/>
</dbReference>
<dbReference type="Pfam" id="PF00196">
    <property type="entry name" value="GerE"/>
    <property type="match status" value="1"/>
</dbReference>
<gene>
    <name evidence="8" type="ORF">ACFFFR_05130</name>
</gene>
<name>A0ABV6P9I0_9MICC</name>
<dbReference type="InterPro" id="IPR011006">
    <property type="entry name" value="CheY-like_superfamily"/>
</dbReference>
<dbReference type="Pfam" id="PF00072">
    <property type="entry name" value="Response_reg"/>
    <property type="match status" value="1"/>
</dbReference>
<proteinExistence type="predicted"/>
<dbReference type="CDD" id="cd17535">
    <property type="entry name" value="REC_NarL-like"/>
    <property type="match status" value="1"/>
</dbReference>
<dbReference type="Gene3D" id="3.40.50.2300">
    <property type="match status" value="1"/>
</dbReference>
<dbReference type="SMART" id="SM00421">
    <property type="entry name" value="HTH_LUXR"/>
    <property type="match status" value="1"/>
</dbReference>
<dbReference type="InterPro" id="IPR016032">
    <property type="entry name" value="Sig_transdc_resp-reg_C-effctor"/>
</dbReference>
<dbReference type="EMBL" id="JBHLUB010000025">
    <property type="protein sequence ID" value="MFC0581764.1"/>
    <property type="molecule type" value="Genomic_DNA"/>
</dbReference>
<dbReference type="SMART" id="SM00448">
    <property type="entry name" value="REC"/>
    <property type="match status" value="1"/>
</dbReference>
<dbReference type="Gene3D" id="1.10.10.10">
    <property type="entry name" value="Winged helix-like DNA-binding domain superfamily/Winged helix DNA-binding domain"/>
    <property type="match status" value="1"/>
</dbReference>
<evidence type="ECO:0000313" key="8">
    <source>
        <dbReference type="EMBL" id="MFC0581764.1"/>
    </source>
</evidence>
<dbReference type="SUPFAM" id="SSF46894">
    <property type="entry name" value="C-terminal effector domain of the bipartite response regulators"/>
    <property type="match status" value="1"/>
</dbReference>
<keyword evidence="3" id="KW-0238">DNA-binding</keyword>
<dbReference type="PRINTS" id="PR00038">
    <property type="entry name" value="HTHLUXR"/>
</dbReference>
<dbReference type="PROSITE" id="PS00622">
    <property type="entry name" value="HTH_LUXR_1"/>
    <property type="match status" value="1"/>
</dbReference>
<keyword evidence="4" id="KW-0804">Transcription</keyword>
<dbReference type="SUPFAM" id="SSF52172">
    <property type="entry name" value="CheY-like"/>
    <property type="match status" value="1"/>
</dbReference>
<feature type="domain" description="Response regulatory" evidence="7">
    <location>
        <begin position="20"/>
        <end position="137"/>
    </location>
</feature>
<keyword evidence="2" id="KW-0805">Transcription regulation</keyword>
<accession>A0ABV6P9I0</accession>
<evidence type="ECO:0000313" key="9">
    <source>
        <dbReference type="Proteomes" id="UP001589862"/>
    </source>
</evidence>
<dbReference type="InterPro" id="IPR039420">
    <property type="entry name" value="WalR-like"/>
</dbReference>
<comment type="caution">
    <text evidence="8">The sequence shown here is derived from an EMBL/GenBank/DDBJ whole genome shotgun (WGS) entry which is preliminary data.</text>
</comment>
<evidence type="ECO:0000256" key="3">
    <source>
        <dbReference type="ARBA" id="ARBA00023125"/>
    </source>
</evidence>
<evidence type="ECO:0000259" key="7">
    <source>
        <dbReference type="PROSITE" id="PS50110"/>
    </source>
</evidence>
<dbReference type="InterPro" id="IPR000792">
    <property type="entry name" value="Tscrpt_reg_LuxR_C"/>
</dbReference>
<evidence type="ECO:0000256" key="4">
    <source>
        <dbReference type="ARBA" id="ARBA00023163"/>
    </source>
</evidence>
<dbReference type="Proteomes" id="UP001589862">
    <property type="component" value="Unassembled WGS sequence"/>
</dbReference>
<keyword evidence="1 5" id="KW-0597">Phosphoprotein</keyword>
<sequence length="231" mass="24946">MTSLIPAQAESTEEKVDQIRVMIVDDDPWTTKALVHSLTRDPRIDALEPLHSGEEAFVSYAKLRPDVVLMDVNMPGGMSGVEATLMIREIDPAATILILTTVSPGPGIARALEAGAVAALNKTASEDTIRESVIRAAAGDDPRLLKNLAQDIQICGDRLGQTSATIPTLTAVEKQVLHAICEGLGYEEIAAAMSLSAWTVKTHTKNLRQKLHAENLAQLVVRALQYRFIST</sequence>
<evidence type="ECO:0000259" key="6">
    <source>
        <dbReference type="PROSITE" id="PS50043"/>
    </source>
</evidence>
<evidence type="ECO:0000256" key="5">
    <source>
        <dbReference type="PROSITE-ProRule" id="PRU00169"/>
    </source>
</evidence>
<dbReference type="PROSITE" id="PS50043">
    <property type="entry name" value="HTH_LUXR_2"/>
    <property type="match status" value="1"/>
</dbReference>
<protein>
    <submittedName>
        <fullName evidence="8">Response regulator</fullName>
    </submittedName>
</protein>
<organism evidence="8 9">
    <name type="scientific">Micrococcoides hystricis</name>
    <dbReference type="NCBI Taxonomy" id="1572761"/>
    <lineage>
        <taxon>Bacteria</taxon>
        <taxon>Bacillati</taxon>
        <taxon>Actinomycetota</taxon>
        <taxon>Actinomycetes</taxon>
        <taxon>Micrococcales</taxon>
        <taxon>Micrococcaceae</taxon>
        <taxon>Micrococcoides</taxon>
    </lineage>
</organism>
<feature type="modified residue" description="4-aspartylphosphate" evidence="5">
    <location>
        <position position="71"/>
    </location>
</feature>
<dbReference type="PROSITE" id="PS50110">
    <property type="entry name" value="RESPONSE_REGULATORY"/>
    <property type="match status" value="1"/>
</dbReference>
<dbReference type="RefSeq" id="WP_377458447.1">
    <property type="nucleotide sequence ID" value="NZ_JBHLUB010000025.1"/>
</dbReference>
<dbReference type="InterPro" id="IPR001789">
    <property type="entry name" value="Sig_transdc_resp-reg_receiver"/>
</dbReference>
<evidence type="ECO:0000256" key="1">
    <source>
        <dbReference type="ARBA" id="ARBA00022553"/>
    </source>
</evidence>